<keyword evidence="2" id="KW-1133">Transmembrane helix</keyword>
<sequence>MDHNEDENPLMGTDSESGEPPSSVFIPFSTFKPSQAPQSRSKWPSLFQIACFVVITLSWTTFLVWYSHYKDTSPFALIERGHCGWSIEEAKANGCVYDIMMSSWIPKPCYDEELSNSFLRANNFTYWRKNDGVEEVPEEEVRRGEFDILFTHGTYHSQHCM</sequence>
<accession>A0A9Q0ARP6</accession>
<protein>
    <submittedName>
        <fullName evidence="3">Uncharacterized protein</fullName>
    </submittedName>
</protein>
<name>A0A9Q0ARP6_9PEZI</name>
<evidence type="ECO:0000313" key="4">
    <source>
        <dbReference type="Proteomes" id="UP000829685"/>
    </source>
</evidence>
<evidence type="ECO:0000256" key="2">
    <source>
        <dbReference type="SAM" id="Phobius"/>
    </source>
</evidence>
<comment type="caution">
    <text evidence="3">The sequence shown here is derived from an EMBL/GenBank/DDBJ whole genome shotgun (WGS) entry which is preliminary data.</text>
</comment>
<dbReference type="PANTHER" id="PTHR35896">
    <property type="entry name" value="IG-LIKE DOMAIN-CONTAINING PROTEIN"/>
    <property type="match status" value="1"/>
</dbReference>
<organism evidence="3 4">
    <name type="scientific">Neoarthrinium moseri</name>
    <dbReference type="NCBI Taxonomy" id="1658444"/>
    <lineage>
        <taxon>Eukaryota</taxon>
        <taxon>Fungi</taxon>
        <taxon>Dikarya</taxon>
        <taxon>Ascomycota</taxon>
        <taxon>Pezizomycotina</taxon>
        <taxon>Sordariomycetes</taxon>
        <taxon>Xylariomycetidae</taxon>
        <taxon>Amphisphaeriales</taxon>
        <taxon>Apiosporaceae</taxon>
        <taxon>Neoarthrinium</taxon>
    </lineage>
</organism>
<dbReference type="EMBL" id="JAFIMR010000006">
    <property type="protein sequence ID" value="KAI1877327.1"/>
    <property type="molecule type" value="Genomic_DNA"/>
</dbReference>
<dbReference type="AlphaFoldDB" id="A0A9Q0ARP6"/>
<dbReference type="Proteomes" id="UP000829685">
    <property type="component" value="Unassembled WGS sequence"/>
</dbReference>
<feature type="transmembrane region" description="Helical" evidence="2">
    <location>
        <begin position="46"/>
        <end position="66"/>
    </location>
</feature>
<dbReference type="PANTHER" id="PTHR35896:SF3">
    <property type="entry name" value="MAJOR FACILITATOR SUPERFAMILY TRANSPORTER"/>
    <property type="match status" value="1"/>
</dbReference>
<keyword evidence="4" id="KW-1185">Reference proteome</keyword>
<keyword evidence="2" id="KW-0812">Transmembrane</keyword>
<gene>
    <name evidence="3" type="ORF">JX265_003335</name>
</gene>
<evidence type="ECO:0000256" key="1">
    <source>
        <dbReference type="SAM" id="MobiDB-lite"/>
    </source>
</evidence>
<dbReference type="InterPro" id="IPR053008">
    <property type="entry name" value="Phomopsin_biosynth_assoc"/>
</dbReference>
<evidence type="ECO:0000313" key="3">
    <source>
        <dbReference type="EMBL" id="KAI1877327.1"/>
    </source>
</evidence>
<keyword evidence="2" id="KW-0472">Membrane</keyword>
<feature type="region of interest" description="Disordered" evidence="1">
    <location>
        <begin position="1"/>
        <end position="22"/>
    </location>
</feature>
<proteinExistence type="predicted"/>
<reference evidence="3" key="1">
    <citation type="submission" date="2021-03" db="EMBL/GenBank/DDBJ databases">
        <title>Revisited historic fungal species revealed as producer of novel bioactive compounds through whole genome sequencing and comparative genomics.</title>
        <authorList>
            <person name="Vignolle G.A."/>
            <person name="Hochenegger N."/>
            <person name="Mach R.L."/>
            <person name="Mach-Aigner A.R."/>
            <person name="Javad Rahimi M."/>
            <person name="Salim K.A."/>
            <person name="Chan C.M."/>
            <person name="Lim L.B.L."/>
            <person name="Cai F."/>
            <person name="Druzhinina I.S."/>
            <person name="U'Ren J.M."/>
            <person name="Derntl C."/>
        </authorList>
    </citation>
    <scope>NUCLEOTIDE SEQUENCE</scope>
    <source>
        <strain evidence="3">TUCIM 5799</strain>
    </source>
</reference>